<protein>
    <submittedName>
        <fullName evidence="9">Outer membrane protein transport protein (OMPP1/FadL/TodX)</fullName>
    </submittedName>
</protein>
<evidence type="ECO:0000256" key="4">
    <source>
        <dbReference type="ARBA" id="ARBA00022692"/>
    </source>
</evidence>
<name>A0A150HWG1_9GAMM</name>
<keyword evidence="7" id="KW-0998">Cell outer membrane</keyword>
<dbReference type="PANTHER" id="PTHR35093">
    <property type="entry name" value="OUTER MEMBRANE PROTEIN NMB0088-RELATED"/>
    <property type="match status" value="1"/>
</dbReference>
<feature type="chain" id="PRO_5007563041" evidence="8">
    <location>
        <begin position="22"/>
        <end position="412"/>
    </location>
</feature>
<reference evidence="9 10" key="1">
    <citation type="journal article" date="2016" name="Sci. Rep.">
        <title>Genomic and phenotypic characterization of the species Acinetobacter venetianus.</title>
        <authorList>
            <person name="Fondi M."/>
            <person name="Maida I."/>
            <person name="Perrin E."/>
            <person name="Orlandini V."/>
            <person name="La Torre L."/>
            <person name="Bosi E."/>
            <person name="Negroni A."/>
            <person name="Zanaroli G."/>
            <person name="Fava F."/>
            <person name="Decorosi F."/>
            <person name="Giovannetti L."/>
            <person name="Viti C."/>
            <person name="Vaneechoutte M."/>
            <person name="Dijkshoorn L."/>
            <person name="Fani R."/>
        </authorList>
    </citation>
    <scope>NUCLEOTIDE SEQUENCE [LARGE SCALE GENOMIC DNA]</scope>
    <source>
        <strain evidence="9 10">LUH13518</strain>
    </source>
</reference>
<evidence type="ECO:0000256" key="1">
    <source>
        <dbReference type="ARBA" id="ARBA00004571"/>
    </source>
</evidence>
<evidence type="ECO:0000256" key="3">
    <source>
        <dbReference type="ARBA" id="ARBA00022452"/>
    </source>
</evidence>
<dbReference type="Pfam" id="PF03349">
    <property type="entry name" value="Toluene_X"/>
    <property type="match status" value="1"/>
</dbReference>
<evidence type="ECO:0000256" key="6">
    <source>
        <dbReference type="ARBA" id="ARBA00023136"/>
    </source>
</evidence>
<dbReference type="AlphaFoldDB" id="A0A150HWG1"/>
<comment type="caution">
    <text evidence="9">The sequence shown here is derived from an EMBL/GenBank/DDBJ whole genome shotgun (WGS) entry which is preliminary data.</text>
</comment>
<keyword evidence="3" id="KW-1134">Transmembrane beta strand</keyword>
<sequence>MKIIYLLMGGCCILPVTQINAAMDQSGQSILPFLENGNYTEFGLVVVDPSVTGKVRNREDLVSDSHNLNLGDVANSFHFYNFALKVKLNEKINFGILYDQPFGANLTYPLKSNNSFSENEISKEGTSVKVETQNLSFLIGVSPFNNFQLYGGPVYQEVKANISLRGNAHTDAFNGYNANFKRNSEVGWLAGLSYQVPEIALKAALTYRSKIKYDIEVDENIFEKPMDFLSENKAKLETPQSINIDFQTGITNNTLLYSNLRWVNWKKFETRPPQFGALSEILTSVVTDGNYTKGFKLDSYQKDQYSATVGLGYQLNEKLGFFSEASIDSGTGNPTSSLGPINDSKAIGLGFKYNPAPNYFIAGGFKYYWFGNTTTQDGTYYLPIEGVKSVAEQADFIGNSAISYALKMGYQF</sequence>
<dbReference type="EMBL" id="JRHX01000039">
    <property type="protein sequence ID" value="KXZ71203.1"/>
    <property type="molecule type" value="Genomic_DNA"/>
</dbReference>
<feature type="signal peptide" evidence="8">
    <location>
        <begin position="1"/>
        <end position="21"/>
    </location>
</feature>
<dbReference type="Proteomes" id="UP000075544">
    <property type="component" value="Unassembled WGS sequence"/>
</dbReference>
<dbReference type="GO" id="GO:0009279">
    <property type="term" value="C:cell outer membrane"/>
    <property type="evidence" value="ECO:0007669"/>
    <property type="project" value="UniProtKB-SubCell"/>
</dbReference>
<dbReference type="Gene3D" id="2.40.160.60">
    <property type="entry name" value="Outer membrane protein transport protein (OMPP1/FadL/TodX)"/>
    <property type="match status" value="1"/>
</dbReference>
<keyword evidence="5 8" id="KW-0732">Signal</keyword>
<evidence type="ECO:0000313" key="9">
    <source>
        <dbReference type="EMBL" id="KXZ71203.1"/>
    </source>
</evidence>
<proteinExistence type="inferred from homology"/>
<keyword evidence="4" id="KW-0812">Transmembrane</keyword>
<evidence type="ECO:0000256" key="5">
    <source>
        <dbReference type="ARBA" id="ARBA00022729"/>
    </source>
</evidence>
<evidence type="ECO:0000256" key="2">
    <source>
        <dbReference type="ARBA" id="ARBA00008163"/>
    </source>
</evidence>
<evidence type="ECO:0000256" key="7">
    <source>
        <dbReference type="ARBA" id="ARBA00023237"/>
    </source>
</evidence>
<accession>A0A150HWG1</accession>
<evidence type="ECO:0000313" key="10">
    <source>
        <dbReference type="Proteomes" id="UP000075544"/>
    </source>
</evidence>
<organism evidence="9 10">
    <name type="scientific">Acinetobacter venetianus</name>
    <dbReference type="NCBI Taxonomy" id="52133"/>
    <lineage>
        <taxon>Bacteria</taxon>
        <taxon>Pseudomonadati</taxon>
        <taxon>Pseudomonadota</taxon>
        <taxon>Gammaproteobacteria</taxon>
        <taxon>Moraxellales</taxon>
        <taxon>Moraxellaceae</taxon>
        <taxon>Acinetobacter</taxon>
    </lineage>
</organism>
<dbReference type="SUPFAM" id="SSF56935">
    <property type="entry name" value="Porins"/>
    <property type="match status" value="1"/>
</dbReference>
<keyword evidence="6" id="KW-0472">Membrane</keyword>
<dbReference type="InterPro" id="IPR005017">
    <property type="entry name" value="OMPP1/FadL/TodX"/>
</dbReference>
<gene>
    <name evidence="9" type="ORF">AVENLUH13518_01445</name>
</gene>
<dbReference type="RefSeq" id="WP_061524527.1">
    <property type="nucleotide sequence ID" value="NZ_JRHX01000039.1"/>
</dbReference>
<dbReference type="PANTHER" id="PTHR35093:SF8">
    <property type="entry name" value="OUTER MEMBRANE PROTEIN NMB0088-RELATED"/>
    <property type="match status" value="1"/>
</dbReference>
<comment type="similarity">
    <text evidence="2">Belongs to the OmpP1/FadL family.</text>
</comment>
<comment type="subcellular location">
    <subcellularLocation>
        <location evidence="1">Cell outer membrane</location>
        <topology evidence="1">Multi-pass membrane protein</topology>
    </subcellularLocation>
</comment>
<dbReference type="PATRIC" id="fig|52133.19.peg.1467"/>
<evidence type="ECO:0000256" key="8">
    <source>
        <dbReference type="SAM" id="SignalP"/>
    </source>
</evidence>
<dbReference type="GO" id="GO:0015483">
    <property type="term" value="F:long-chain fatty acid transporting porin activity"/>
    <property type="evidence" value="ECO:0007669"/>
    <property type="project" value="TreeGrafter"/>
</dbReference>